<dbReference type="OrthoDB" id="2224262at2759"/>
<evidence type="ECO:0000313" key="3">
    <source>
        <dbReference type="Proteomes" id="UP000612746"/>
    </source>
</evidence>
<keyword evidence="3" id="KW-1185">Reference proteome</keyword>
<dbReference type="AlphaFoldDB" id="A0A8H7PYG3"/>
<reference evidence="2" key="1">
    <citation type="submission" date="2020-12" db="EMBL/GenBank/DDBJ databases">
        <title>Metabolic potential, ecology and presence of endohyphal bacteria is reflected in genomic diversity of Mucoromycotina.</title>
        <authorList>
            <person name="Muszewska A."/>
            <person name="Okrasinska A."/>
            <person name="Steczkiewicz K."/>
            <person name="Drgas O."/>
            <person name="Orlowska M."/>
            <person name="Perlinska-Lenart U."/>
            <person name="Aleksandrzak-Piekarczyk T."/>
            <person name="Szatraj K."/>
            <person name="Zielenkiewicz U."/>
            <person name="Pilsyk S."/>
            <person name="Malc E."/>
            <person name="Mieczkowski P."/>
            <person name="Kruszewska J.S."/>
            <person name="Biernat P."/>
            <person name="Pawlowska J."/>
        </authorList>
    </citation>
    <scope>NUCLEOTIDE SEQUENCE</scope>
    <source>
        <strain evidence="2">WA0000051536</strain>
    </source>
</reference>
<feature type="transmembrane region" description="Helical" evidence="1">
    <location>
        <begin position="225"/>
        <end position="246"/>
    </location>
</feature>
<feature type="transmembrane region" description="Helical" evidence="1">
    <location>
        <begin position="446"/>
        <end position="467"/>
    </location>
</feature>
<dbReference type="GO" id="GO:0055085">
    <property type="term" value="P:transmembrane transport"/>
    <property type="evidence" value="ECO:0007669"/>
    <property type="project" value="InterPro"/>
</dbReference>
<evidence type="ECO:0000313" key="2">
    <source>
        <dbReference type="EMBL" id="KAG2182999.1"/>
    </source>
</evidence>
<feature type="transmembrane region" description="Helical" evidence="1">
    <location>
        <begin position="333"/>
        <end position="355"/>
    </location>
</feature>
<organism evidence="2 3">
    <name type="scientific">Umbelopsis vinacea</name>
    <dbReference type="NCBI Taxonomy" id="44442"/>
    <lineage>
        <taxon>Eukaryota</taxon>
        <taxon>Fungi</taxon>
        <taxon>Fungi incertae sedis</taxon>
        <taxon>Mucoromycota</taxon>
        <taxon>Mucoromycotina</taxon>
        <taxon>Umbelopsidomycetes</taxon>
        <taxon>Umbelopsidales</taxon>
        <taxon>Umbelopsidaceae</taxon>
        <taxon>Umbelopsis</taxon>
    </lineage>
</organism>
<keyword evidence="1" id="KW-1133">Transmembrane helix</keyword>
<comment type="caution">
    <text evidence="2">The sequence shown here is derived from an EMBL/GenBank/DDBJ whole genome shotgun (WGS) entry which is preliminary data.</text>
</comment>
<evidence type="ECO:0008006" key="4">
    <source>
        <dbReference type="Google" id="ProtNLM"/>
    </source>
</evidence>
<name>A0A8H7PYG3_9FUNG</name>
<sequence>MQYNSTILNKPINESIDVAQFADIGESKMNEKEEFVEEMVAKPGEALAHSCSAVKYMFNLFCLPGARQGIEVAAPTQMIFKDAENDMHYKRSLKAGRLNRWLDAIVEFSGSAYIFFFIMTALFTWVFMGIPFGHSNYWQIVISDSQAILSYVFDSLLMRQQLNGYLSNLEVSACLRSRCASHKRMLRKLNATIDYRKMDGAKVDYFAIRLPSENWFGRMCTRASFFFGHIFTVVIFWIGIIIWLGFGQYCGWNNDWQLYINSATSAMMVLYFSFLANIRERHSRYSRKCVDLIYQADSALEYKLRVLTSDETPNQPIMIPGLQVGKIQRVIDYYADLVGTLSGIAILIIVLIIWIVAGPLMSFSDNWWLLIGTYTGLIGMNDGFVLRNIHHVLRVHEDIQFEEVDMEDSQAFAIINLAESNGDHFSKRSFSTRLSLAVGNVCSSKYMVIAGTSTMVGLIIISSSMNWSLTGQLISNVPPSIIETFFMMILITGHNDFETKRRVDLHNIYAKRLKLLSYVNTLM</sequence>
<accession>A0A8H7PYG3</accession>
<protein>
    <recommendedName>
        <fullName evidence="4">Low-affinity iron/zinc ion transport protein fet4</fullName>
    </recommendedName>
</protein>
<gene>
    <name evidence="2" type="ORF">INT44_005980</name>
</gene>
<keyword evidence="1" id="KW-0812">Transmembrane</keyword>
<feature type="transmembrane region" description="Helical" evidence="1">
    <location>
        <begin position="367"/>
        <end position="386"/>
    </location>
</feature>
<dbReference type="EMBL" id="JAEPRA010000007">
    <property type="protein sequence ID" value="KAG2182999.1"/>
    <property type="molecule type" value="Genomic_DNA"/>
</dbReference>
<feature type="transmembrane region" description="Helical" evidence="1">
    <location>
        <begin position="258"/>
        <end position="278"/>
    </location>
</feature>
<dbReference type="Proteomes" id="UP000612746">
    <property type="component" value="Unassembled WGS sequence"/>
</dbReference>
<feature type="transmembrane region" description="Helical" evidence="1">
    <location>
        <begin position="473"/>
        <end position="492"/>
    </location>
</feature>
<dbReference type="InterPro" id="IPR007251">
    <property type="entry name" value="Iron_permease_Fet4"/>
</dbReference>
<dbReference type="Pfam" id="PF04120">
    <property type="entry name" value="Iron_permease"/>
    <property type="match status" value="3"/>
</dbReference>
<feature type="transmembrane region" description="Helical" evidence="1">
    <location>
        <begin position="101"/>
        <end position="125"/>
    </location>
</feature>
<proteinExistence type="predicted"/>
<evidence type="ECO:0000256" key="1">
    <source>
        <dbReference type="SAM" id="Phobius"/>
    </source>
</evidence>
<keyword evidence="1" id="KW-0472">Membrane</keyword>
<feature type="transmembrane region" description="Helical" evidence="1">
    <location>
        <begin position="137"/>
        <end position="157"/>
    </location>
</feature>